<evidence type="ECO:0000256" key="7">
    <source>
        <dbReference type="SAM" id="MobiDB-lite"/>
    </source>
</evidence>
<dbReference type="PROSITE" id="PS00018">
    <property type="entry name" value="EF_HAND_1"/>
    <property type="match status" value="1"/>
</dbReference>
<organism evidence="10">
    <name type="scientific">Planktothricoides raciborskii GIHE-MW2</name>
    <dbReference type="NCBI Taxonomy" id="2792601"/>
    <lineage>
        <taxon>Bacteria</taxon>
        <taxon>Bacillati</taxon>
        <taxon>Cyanobacteriota</taxon>
        <taxon>Cyanophyceae</taxon>
        <taxon>Oscillatoriophycideae</taxon>
        <taxon>Oscillatoriales</taxon>
        <taxon>Oscillatoriaceae</taxon>
        <taxon>Planktothricoides</taxon>
    </lineage>
</organism>
<dbReference type="EMBL" id="CP159837">
    <property type="protein sequence ID" value="XCM40202.1"/>
    <property type="molecule type" value="Genomic_DNA"/>
</dbReference>
<evidence type="ECO:0000259" key="9">
    <source>
        <dbReference type="PROSITE" id="PS50222"/>
    </source>
</evidence>
<dbReference type="PROSITE" id="PS50222">
    <property type="entry name" value="EF_HAND_2"/>
    <property type="match status" value="1"/>
</dbReference>
<dbReference type="Pfam" id="PF13091">
    <property type="entry name" value="PLDc_2"/>
    <property type="match status" value="2"/>
</dbReference>
<dbReference type="GO" id="GO:0016891">
    <property type="term" value="F:RNA endonuclease activity producing 5'-phosphomonoesters, hydrolytic mechanism"/>
    <property type="evidence" value="ECO:0007669"/>
    <property type="project" value="TreeGrafter"/>
</dbReference>
<proteinExistence type="inferred from homology"/>
<feature type="domain" description="PLD phosphodiesterase" evidence="8">
    <location>
        <begin position="398"/>
        <end position="425"/>
    </location>
</feature>
<dbReference type="PANTHER" id="PTHR43856:SF1">
    <property type="entry name" value="MITOCHONDRIAL CARDIOLIPIN HYDROLASE"/>
    <property type="match status" value="1"/>
</dbReference>
<feature type="domain" description="EF-hand" evidence="9">
    <location>
        <begin position="142"/>
        <end position="177"/>
    </location>
</feature>
<dbReference type="PROSITE" id="PS50035">
    <property type="entry name" value="PLD"/>
    <property type="match status" value="2"/>
</dbReference>
<evidence type="ECO:0000259" key="8">
    <source>
        <dbReference type="PROSITE" id="PS50035"/>
    </source>
</evidence>
<dbReference type="AlphaFoldDB" id="A0AAU8JLM0"/>
<name>A0AAU8JLM0_9CYAN</name>
<dbReference type="GO" id="GO:0004630">
    <property type="term" value="F:phospholipase D activity"/>
    <property type="evidence" value="ECO:0007669"/>
    <property type="project" value="UniProtKB-EC"/>
</dbReference>
<dbReference type="InterPro" id="IPR001736">
    <property type="entry name" value="PLipase_D/transphosphatidylase"/>
</dbReference>
<dbReference type="InterPro" id="IPR051406">
    <property type="entry name" value="PLD_domain"/>
</dbReference>
<dbReference type="SUPFAM" id="SSF56024">
    <property type="entry name" value="Phospholipase D/nuclease"/>
    <property type="match status" value="2"/>
</dbReference>
<evidence type="ECO:0000256" key="1">
    <source>
        <dbReference type="ARBA" id="ARBA00000798"/>
    </source>
</evidence>
<accession>A0AAU8JLM0</accession>
<dbReference type="InterPro" id="IPR003583">
    <property type="entry name" value="Hlx-hairpin-Hlx_DNA-bd_motif"/>
</dbReference>
<dbReference type="GO" id="GO:0006281">
    <property type="term" value="P:DNA repair"/>
    <property type="evidence" value="ECO:0007669"/>
    <property type="project" value="InterPro"/>
</dbReference>
<comment type="catalytic activity">
    <reaction evidence="1">
        <text>a 1,2-diacyl-sn-glycero-3-phosphocholine + H2O = a 1,2-diacyl-sn-glycero-3-phosphate + choline + H(+)</text>
        <dbReference type="Rhea" id="RHEA:14445"/>
        <dbReference type="ChEBI" id="CHEBI:15354"/>
        <dbReference type="ChEBI" id="CHEBI:15377"/>
        <dbReference type="ChEBI" id="CHEBI:15378"/>
        <dbReference type="ChEBI" id="CHEBI:57643"/>
        <dbReference type="ChEBI" id="CHEBI:58608"/>
        <dbReference type="EC" id="3.1.4.4"/>
    </reaction>
</comment>
<feature type="domain" description="PLD phosphodiesterase" evidence="8">
    <location>
        <begin position="193"/>
        <end position="220"/>
    </location>
</feature>
<dbReference type="Gene3D" id="3.30.870.10">
    <property type="entry name" value="Endonuclease Chain A"/>
    <property type="match status" value="2"/>
</dbReference>
<dbReference type="CDD" id="cd09173">
    <property type="entry name" value="PLDc_Nuc_like_unchar1_2"/>
    <property type="match status" value="1"/>
</dbReference>
<dbReference type="GO" id="GO:0005509">
    <property type="term" value="F:calcium ion binding"/>
    <property type="evidence" value="ECO:0007669"/>
    <property type="project" value="InterPro"/>
</dbReference>
<dbReference type="EC" id="3.1.4.4" evidence="3"/>
<evidence type="ECO:0000256" key="3">
    <source>
        <dbReference type="ARBA" id="ARBA00012027"/>
    </source>
</evidence>
<dbReference type="PANTHER" id="PTHR43856">
    <property type="entry name" value="CARDIOLIPIN HYDROLASE"/>
    <property type="match status" value="1"/>
</dbReference>
<evidence type="ECO:0000256" key="4">
    <source>
        <dbReference type="ARBA" id="ARBA00022801"/>
    </source>
</evidence>
<dbReference type="GO" id="GO:0016042">
    <property type="term" value="P:lipid catabolic process"/>
    <property type="evidence" value="ECO:0007669"/>
    <property type="project" value="UniProtKB-KW"/>
</dbReference>
<dbReference type="Gene3D" id="1.10.150.320">
    <property type="entry name" value="Photosystem II 12 kDa extrinsic protein"/>
    <property type="match status" value="1"/>
</dbReference>
<dbReference type="InterPro" id="IPR025202">
    <property type="entry name" value="PLD-like_dom"/>
</dbReference>
<dbReference type="GO" id="GO:0006793">
    <property type="term" value="P:phosphorus metabolic process"/>
    <property type="evidence" value="ECO:0007669"/>
    <property type="project" value="UniProtKB-ARBA"/>
</dbReference>
<dbReference type="Pfam" id="PF12836">
    <property type="entry name" value="HHH_3"/>
    <property type="match status" value="1"/>
</dbReference>
<dbReference type="InterPro" id="IPR018247">
    <property type="entry name" value="EF_Hand_1_Ca_BS"/>
</dbReference>
<gene>
    <name evidence="10" type="ORF">ABWT76_004068</name>
</gene>
<feature type="region of interest" description="Disordered" evidence="7">
    <location>
        <begin position="475"/>
        <end position="495"/>
    </location>
</feature>
<sequence>MISRIYRRIFWTAFLTVTVTGCQRCQAPISQPKPLSQLKTAPLPQDPFVQVYFNQHQGAEYQEPFRPQQRFGDDLEQVMVEAIAAANSTVEVAVQELRLPKIAAALVERHQAGVQVRVILENNYSRPFSDFTPGEVQALDERSRQRYEEFRQLVDRNGDGKLSPDEIAQGDALVILRQGGVAAIDDTADGSKGSGLMHHKFVVVDGSTVIVTSANFTTSDIHGDFQSPSSRGNPNNLLKINSPELATRFQEEFNLMWGDGPGGKTDSRFGVKKPPRQIDPLQVGNNQITLQFSPSGAKVPWAESANGLIGQTLATAATSVDLALFVFAEQRLVDLLETRYRQGVMVRSLIDASFAYRDYSEGLDMLGVALPDQKCRYPIDNQPWQNPITTVGIPQLPPGDLLHHKFAVIDGETIIAGSHNWSASANYNNDETLLVITNPTVAAHFVREFDRLYEGATLGISPSLQEKIDEAAKDCPAPVSRNQAEDTGLSTGLSSSAKVNVNTATQEELETLPGVGPVLAQRIIAARNNQQFSSLADLDRVPGVGPKMLENLRDRVTF</sequence>
<evidence type="ECO:0000313" key="10">
    <source>
        <dbReference type="EMBL" id="XCM40202.1"/>
    </source>
</evidence>
<dbReference type="SUPFAM" id="SSF47781">
    <property type="entry name" value="RuvA domain 2-like"/>
    <property type="match status" value="1"/>
</dbReference>
<dbReference type="RefSeq" id="WP_322096577.1">
    <property type="nucleotide sequence ID" value="NZ_CP159837.1"/>
</dbReference>
<evidence type="ECO:0000256" key="6">
    <source>
        <dbReference type="ARBA" id="ARBA00023098"/>
    </source>
</evidence>
<dbReference type="InterPro" id="IPR002048">
    <property type="entry name" value="EF_hand_dom"/>
</dbReference>
<keyword evidence="5" id="KW-0442">Lipid degradation</keyword>
<dbReference type="GO" id="GO:0003677">
    <property type="term" value="F:DNA binding"/>
    <property type="evidence" value="ECO:0007669"/>
    <property type="project" value="InterPro"/>
</dbReference>
<dbReference type="SMART" id="SM00155">
    <property type="entry name" value="PLDc"/>
    <property type="match status" value="2"/>
</dbReference>
<protein>
    <recommendedName>
        <fullName evidence="3">phospholipase D</fullName>
        <ecNumber evidence="3">3.1.4.4</ecNumber>
    </recommendedName>
</protein>
<evidence type="ECO:0000256" key="2">
    <source>
        <dbReference type="ARBA" id="ARBA00008664"/>
    </source>
</evidence>
<comment type="similarity">
    <text evidence="2">Belongs to the phospholipase D family.</text>
</comment>
<keyword evidence="6" id="KW-0443">Lipid metabolism</keyword>
<reference evidence="10" key="1">
    <citation type="submission" date="2024-07" db="EMBL/GenBank/DDBJ databases">
        <authorList>
            <person name="Kim Y.J."/>
            <person name="Jeong J.Y."/>
        </authorList>
    </citation>
    <scope>NUCLEOTIDE SEQUENCE</scope>
    <source>
        <strain evidence="10">GIHE-MW2</strain>
    </source>
</reference>
<dbReference type="InterPro" id="IPR010994">
    <property type="entry name" value="RuvA_2-like"/>
</dbReference>
<dbReference type="PROSITE" id="PS51257">
    <property type="entry name" value="PROKAR_LIPOPROTEIN"/>
    <property type="match status" value="1"/>
</dbReference>
<keyword evidence="4" id="KW-0378">Hydrolase</keyword>
<dbReference type="SMART" id="SM00278">
    <property type="entry name" value="HhH1"/>
    <property type="match status" value="2"/>
</dbReference>
<dbReference type="CDD" id="cd09116">
    <property type="entry name" value="PLDc_Nuc_like"/>
    <property type="match status" value="1"/>
</dbReference>
<evidence type="ECO:0000256" key="5">
    <source>
        <dbReference type="ARBA" id="ARBA00022963"/>
    </source>
</evidence>